<evidence type="ECO:0000256" key="13">
    <source>
        <dbReference type="ARBA" id="ARBA00048639"/>
    </source>
</evidence>
<evidence type="ECO:0000256" key="10">
    <source>
        <dbReference type="ARBA" id="ARBA00022975"/>
    </source>
</evidence>
<dbReference type="GO" id="GO:0106430">
    <property type="term" value="F:dihydroorotate dehydrogenase (quinone) activity"/>
    <property type="evidence" value="ECO:0007669"/>
    <property type="project" value="UniProtKB-EC"/>
</dbReference>
<dbReference type="NCBIfam" id="NF003652">
    <property type="entry name" value="PRK05286.2-5"/>
    <property type="match status" value="1"/>
</dbReference>
<dbReference type="InterPro" id="IPR050074">
    <property type="entry name" value="DHO_dehydrogenase"/>
</dbReference>
<keyword evidence="12" id="KW-0472">Membrane</keyword>
<comment type="pathway">
    <text evidence="4">Pyrimidine metabolism; UMP biosynthesis via de novo pathway; orotate from (S)-dihydroorotate (quinone route): step 1/1.</text>
</comment>
<comment type="function">
    <text evidence="2">Catalyzes the conversion of dihydroorotate to orotate with quinone as electron acceptor.</text>
</comment>
<evidence type="ECO:0000256" key="2">
    <source>
        <dbReference type="ARBA" id="ARBA00003125"/>
    </source>
</evidence>
<comment type="subcellular location">
    <subcellularLocation>
        <location evidence="3">Membrane</location>
    </subcellularLocation>
</comment>
<keyword evidence="8" id="KW-0285">Flavoprotein</keyword>
<dbReference type="PROSITE" id="PS00912">
    <property type="entry name" value="DHODEHASE_2"/>
    <property type="match status" value="1"/>
</dbReference>
<dbReference type="PANTHER" id="PTHR48109">
    <property type="entry name" value="DIHYDROOROTATE DEHYDROGENASE (QUINONE), MITOCHONDRIAL-RELATED"/>
    <property type="match status" value="1"/>
</dbReference>
<keyword evidence="17" id="KW-1185">Reference proteome</keyword>
<feature type="domain" description="Dihydroorotate dehydrogenase catalytic" evidence="15">
    <location>
        <begin position="44"/>
        <end position="343"/>
    </location>
</feature>
<evidence type="ECO:0000313" key="16">
    <source>
        <dbReference type="EMBL" id="MEN3930139.1"/>
    </source>
</evidence>
<evidence type="ECO:0000256" key="4">
    <source>
        <dbReference type="ARBA" id="ARBA00005161"/>
    </source>
</evidence>
<dbReference type="NCBIfam" id="NF003645">
    <property type="entry name" value="PRK05286.1-2"/>
    <property type="match status" value="1"/>
</dbReference>
<dbReference type="Proteomes" id="UP001418637">
    <property type="component" value="Unassembled WGS sequence"/>
</dbReference>
<dbReference type="InterPro" id="IPR005719">
    <property type="entry name" value="Dihydroorotate_DH_2"/>
</dbReference>
<reference evidence="16 17" key="1">
    <citation type="submission" date="2024-04" db="EMBL/GenBank/DDBJ databases">
        <title>A novel species isolated from cricket.</title>
        <authorList>
            <person name="Wang H.-C."/>
        </authorList>
    </citation>
    <scope>NUCLEOTIDE SEQUENCE [LARGE SCALE GENOMIC DNA]</scope>
    <source>
        <strain evidence="16 17">WL0021</strain>
    </source>
</reference>
<proteinExistence type="inferred from homology"/>
<evidence type="ECO:0000256" key="6">
    <source>
        <dbReference type="ARBA" id="ARBA00012791"/>
    </source>
</evidence>
<dbReference type="NCBIfam" id="TIGR01036">
    <property type="entry name" value="pyrD_sub2"/>
    <property type="match status" value="1"/>
</dbReference>
<dbReference type="EC" id="1.3.5.2" evidence="6 14"/>
<comment type="caution">
    <text evidence="16">The sequence shown here is derived from an EMBL/GenBank/DDBJ whole genome shotgun (WGS) entry which is preliminary data.</text>
</comment>
<evidence type="ECO:0000256" key="9">
    <source>
        <dbReference type="ARBA" id="ARBA00022643"/>
    </source>
</evidence>
<dbReference type="SUPFAM" id="SSF51395">
    <property type="entry name" value="FMN-linked oxidoreductases"/>
    <property type="match status" value="1"/>
</dbReference>
<dbReference type="CDD" id="cd04738">
    <property type="entry name" value="DHOD_2_like"/>
    <property type="match status" value="1"/>
</dbReference>
<evidence type="ECO:0000313" key="17">
    <source>
        <dbReference type="Proteomes" id="UP001418637"/>
    </source>
</evidence>
<dbReference type="InterPro" id="IPR005720">
    <property type="entry name" value="Dihydroorotate_DH_cat"/>
</dbReference>
<dbReference type="RefSeq" id="WP_346336107.1">
    <property type="nucleotide sequence ID" value="NZ_JBBYXI010000001.1"/>
</dbReference>
<dbReference type="EMBL" id="JBBYXI010000001">
    <property type="protein sequence ID" value="MEN3930139.1"/>
    <property type="molecule type" value="Genomic_DNA"/>
</dbReference>
<keyword evidence="11 16" id="KW-0560">Oxidoreductase</keyword>
<evidence type="ECO:0000256" key="1">
    <source>
        <dbReference type="ARBA" id="ARBA00001917"/>
    </source>
</evidence>
<evidence type="ECO:0000256" key="14">
    <source>
        <dbReference type="NCBIfam" id="TIGR01036"/>
    </source>
</evidence>
<organism evidence="16 17">
    <name type="scientific">Hohaiivirga grylli</name>
    <dbReference type="NCBI Taxonomy" id="3133970"/>
    <lineage>
        <taxon>Bacteria</taxon>
        <taxon>Pseudomonadati</taxon>
        <taxon>Pseudomonadota</taxon>
        <taxon>Alphaproteobacteria</taxon>
        <taxon>Hyphomicrobiales</taxon>
        <taxon>Methylobacteriaceae</taxon>
        <taxon>Hohaiivirga</taxon>
    </lineage>
</organism>
<comment type="catalytic activity">
    <reaction evidence="13">
        <text>(S)-dihydroorotate + a quinone = orotate + a quinol</text>
        <dbReference type="Rhea" id="RHEA:30187"/>
        <dbReference type="ChEBI" id="CHEBI:24646"/>
        <dbReference type="ChEBI" id="CHEBI:30839"/>
        <dbReference type="ChEBI" id="CHEBI:30864"/>
        <dbReference type="ChEBI" id="CHEBI:132124"/>
        <dbReference type="EC" id="1.3.5.2"/>
    </reaction>
</comment>
<evidence type="ECO:0000256" key="3">
    <source>
        <dbReference type="ARBA" id="ARBA00004370"/>
    </source>
</evidence>
<comment type="cofactor">
    <cofactor evidence="1">
        <name>FMN</name>
        <dbReference type="ChEBI" id="CHEBI:58210"/>
    </cofactor>
</comment>
<comment type="similarity">
    <text evidence="5">Belongs to the dihydroorotate dehydrogenase family. Type 2 subfamily.</text>
</comment>
<gene>
    <name evidence="16" type="ORF">WJT86_03570</name>
</gene>
<keyword evidence="9" id="KW-0288">FMN</keyword>
<sequence>MQSMLFSLSRPFLNSMDSEYMHSLAIQALKYAPGKCKIADAPSLSIETFGIQFSNPIGIAAGFDKQAEVVDPLLNVGFGFVEVGGVVPRPQAGNPKPRIFRLPQDQAVINRMGLNSHGLDAVVSRLEQRAQKPGIVAVNISANKDSEDRIADYITCTSALSGLVDFLTINVSSPNTPGLRDLQGEAFLDDLLARVMNIRSTVLAEKSKGAVCKDTAILLKISPDIDLPFLDRIIATVERRKIHGLVIANTTVARPETLKNTTRKNETGGLSGQPLFVPSTKLLAEAYLRVGKTIPIIGVGGIDSAQTAWAKVRAGATLIQLMTGLVYKGPDLIEEIKQGILHNLGSQSLSEVIGSGAEEIAKGNFGFDV</sequence>
<evidence type="ECO:0000256" key="5">
    <source>
        <dbReference type="ARBA" id="ARBA00005359"/>
    </source>
</evidence>
<keyword evidence="10" id="KW-0665">Pyrimidine biosynthesis</keyword>
<evidence type="ECO:0000256" key="12">
    <source>
        <dbReference type="ARBA" id="ARBA00023136"/>
    </source>
</evidence>
<name>A0ABV0BGR9_9HYPH</name>
<dbReference type="Gene3D" id="3.20.20.70">
    <property type="entry name" value="Aldolase class I"/>
    <property type="match status" value="1"/>
</dbReference>
<evidence type="ECO:0000259" key="15">
    <source>
        <dbReference type="Pfam" id="PF01180"/>
    </source>
</evidence>
<dbReference type="InterPro" id="IPR001295">
    <property type="entry name" value="Dihydroorotate_DH_CS"/>
</dbReference>
<protein>
    <recommendedName>
        <fullName evidence="7 14">Dihydroorotate dehydrogenase (quinone)</fullName>
        <ecNumber evidence="6 14">1.3.5.2</ecNumber>
    </recommendedName>
</protein>
<dbReference type="InterPro" id="IPR013785">
    <property type="entry name" value="Aldolase_TIM"/>
</dbReference>
<evidence type="ECO:0000256" key="8">
    <source>
        <dbReference type="ARBA" id="ARBA00022630"/>
    </source>
</evidence>
<evidence type="ECO:0000256" key="11">
    <source>
        <dbReference type="ARBA" id="ARBA00023002"/>
    </source>
</evidence>
<accession>A0ABV0BGR9</accession>
<dbReference type="Pfam" id="PF01180">
    <property type="entry name" value="DHO_dh"/>
    <property type="match status" value="1"/>
</dbReference>
<dbReference type="PANTHER" id="PTHR48109:SF4">
    <property type="entry name" value="DIHYDROOROTATE DEHYDROGENASE (QUINONE), MITOCHONDRIAL"/>
    <property type="match status" value="1"/>
</dbReference>
<evidence type="ECO:0000256" key="7">
    <source>
        <dbReference type="ARBA" id="ARBA00018366"/>
    </source>
</evidence>